<gene>
    <name evidence="10" type="ORF">HO173_009393</name>
</gene>
<dbReference type="Proteomes" id="UP000578531">
    <property type="component" value="Unassembled WGS sequence"/>
</dbReference>
<evidence type="ECO:0000313" key="11">
    <source>
        <dbReference type="Proteomes" id="UP000578531"/>
    </source>
</evidence>
<comment type="similarity">
    <text evidence="1">Belongs to the peptidase S1 family.</text>
</comment>
<feature type="region of interest" description="Disordered" evidence="8">
    <location>
        <begin position="354"/>
        <end position="400"/>
    </location>
</feature>
<name>A0A8H6FPF5_9LECA</name>
<evidence type="ECO:0000256" key="7">
    <source>
        <dbReference type="RuleBase" id="RU004296"/>
    </source>
</evidence>
<keyword evidence="6 7" id="KW-0720">Serine protease</keyword>
<dbReference type="InterPro" id="IPR018114">
    <property type="entry name" value="TRYPSIN_HIS"/>
</dbReference>
<dbReference type="SUPFAM" id="SSF50494">
    <property type="entry name" value="Trypsin-like serine proteases"/>
    <property type="match status" value="1"/>
</dbReference>
<dbReference type="AlphaFoldDB" id="A0A8H6FPF5"/>
<keyword evidence="4" id="KW-0732">Signal</keyword>
<keyword evidence="3 7" id="KW-0645">Protease</keyword>
<organism evidence="10 11">
    <name type="scientific">Letharia columbiana</name>
    <dbReference type="NCBI Taxonomy" id="112416"/>
    <lineage>
        <taxon>Eukaryota</taxon>
        <taxon>Fungi</taxon>
        <taxon>Dikarya</taxon>
        <taxon>Ascomycota</taxon>
        <taxon>Pezizomycotina</taxon>
        <taxon>Lecanoromycetes</taxon>
        <taxon>OSLEUM clade</taxon>
        <taxon>Lecanoromycetidae</taxon>
        <taxon>Lecanorales</taxon>
        <taxon>Lecanorineae</taxon>
        <taxon>Parmeliaceae</taxon>
        <taxon>Letharia</taxon>
    </lineage>
</organism>
<feature type="compositionally biased region" description="Basic and acidic residues" evidence="8">
    <location>
        <begin position="790"/>
        <end position="799"/>
    </location>
</feature>
<dbReference type="GeneID" id="59291044"/>
<dbReference type="InterPro" id="IPR050966">
    <property type="entry name" value="Glutamyl_endopeptidase"/>
</dbReference>
<protein>
    <recommendedName>
        <fullName evidence="7">Serine protease</fullName>
        <ecNumber evidence="7">3.4.21.-</ecNumber>
    </recommendedName>
</protein>
<feature type="compositionally biased region" description="Polar residues" evidence="8">
    <location>
        <begin position="748"/>
        <end position="763"/>
    </location>
</feature>
<dbReference type="PANTHER" id="PTHR15462:SF8">
    <property type="entry name" value="SERINE PROTEASE"/>
    <property type="match status" value="1"/>
</dbReference>
<dbReference type="EMBL" id="JACCJC010000049">
    <property type="protein sequence ID" value="KAF6232288.1"/>
    <property type="molecule type" value="Genomic_DNA"/>
</dbReference>
<evidence type="ECO:0000256" key="5">
    <source>
        <dbReference type="ARBA" id="ARBA00022801"/>
    </source>
</evidence>
<accession>A0A8H6FPF5</accession>
<dbReference type="Gene3D" id="2.40.10.10">
    <property type="entry name" value="Trypsin-like serine proteases"/>
    <property type="match status" value="2"/>
</dbReference>
<keyword evidence="11" id="KW-1185">Reference proteome</keyword>
<comment type="caution">
    <text evidence="10">The sequence shown here is derived from an EMBL/GenBank/DDBJ whole genome shotgun (WGS) entry which is preliminary data.</text>
</comment>
<feature type="compositionally biased region" description="Polar residues" evidence="8">
    <location>
        <begin position="387"/>
        <end position="400"/>
    </location>
</feature>
<evidence type="ECO:0000313" key="10">
    <source>
        <dbReference type="EMBL" id="KAF6232288.1"/>
    </source>
</evidence>
<dbReference type="GO" id="GO:0006508">
    <property type="term" value="P:proteolysis"/>
    <property type="evidence" value="ECO:0007669"/>
    <property type="project" value="UniProtKB-KW"/>
</dbReference>
<evidence type="ECO:0000256" key="3">
    <source>
        <dbReference type="ARBA" id="ARBA00022670"/>
    </source>
</evidence>
<dbReference type="InterPro" id="IPR043504">
    <property type="entry name" value="Peptidase_S1_PA_chymotrypsin"/>
</dbReference>
<dbReference type="OrthoDB" id="3693942at2759"/>
<evidence type="ECO:0000256" key="8">
    <source>
        <dbReference type="SAM" id="MobiDB-lite"/>
    </source>
</evidence>
<feature type="compositionally biased region" description="Low complexity" evidence="8">
    <location>
        <begin position="355"/>
        <end position="366"/>
    </location>
</feature>
<evidence type="ECO:0000259" key="9">
    <source>
        <dbReference type="Pfam" id="PF00089"/>
    </source>
</evidence>
<dbReference type="InterPro" id="IPR009003">
    <property type="entry name" value="Peptidase_S1_PA"/>
</dbReference>
<dbReference type="RefSeq" id="XP_037161717.1">
    <property type="nucleotide sequence ID" value="XM_037311283.1"/>
</dbReference>
<keyword evidence="5 7" id="KW-0378">Hydrolase</keyword>
<evidence type="ECO:0000256" key="6">
    <source>
        <dbReference type="ARBA" id="ARBA00022825"/>
    </source>
</evidence>
<dbReference type="PRINTS" id="PR00839">
    <property type="entry name" value="V8PROTEASE"/>
</dbReference>
<dbReference type="PANTHER" id="PTHR15462">
    <property type="entry name" value="SERINE PROTEASE"/>
    <property type="match status" value="1"/>
</dbReference>
<proteinExistence type="inferred from homology"/>
<evidence type="ECO:0000256" key="4">
    <source>
        <dbReference type="ARBA" id="ARBA00022729"/>
    </source>
</evidence>
<evidence type="ECO:0000256" key="1">
    <source>
        <dbReference type="ARBA" id="ARBA00007664"/>
    </source>
</evidence>
<dbReference type="Pfam" id="PF00089">
    <property type="entry name" value="Trypsin"/>
    <property type="match status" value="1"/>
</dbReference>
<feature type="domain" description="Peptidase S1" evidence="9">
    <location>
        <begin position="105"/>
        <end position="281"/>
    </location>
</feature>
<dbReference type="InterPro" id="IPR008256">
    <property type="entry name" value="Peptidase_S1B"/>
</dbReference>
<sequence>MAVIKTTVAKSQDIKDAALNLNIKAYEVRRTLAAVWDVEPTRAQPPPPEAAFSLDMKNESSESVIGDGDERVLVDKMHFAPGGKYRSIVKLFIHYEFQKPGSWAMGTGWLIKPDILVTAGHCSYDWSHKLGRATEVKAYIGYDGHQAEKDPNVQFRHVKRIVTTEGWVTTKGQKSFDVSFMQVDKPFTGITPLRFEETPSQGNIVLGVVGYPGDLTDKQTCEKGAHMYEMFLPTKFDLSTQADTMLEYQIDTFGGNSGSPVLRQHDLVSIGAHVYGGSFNSASVIGKYGNPYGDYIAAFGLPLPNAALNLIPVTGNTAISAPVPSGYGSSIPGSMAATGPAICDFCKSRNVETPHASQAQHASQAAEGAQTPKAPKTPEASKPPEAPQTQPRSQYQRPTSTMTKLIQNGGVAQGRTLIAKSQLTEADEESFMTVLRTVASALPTGLGLIGGGPIGALAGFALNAASKFMTETTGAESAMDAQDMHEGSMERAILAEATLSALQSAEMHPDLEESIFNDMKDTVMKALPVIRKAAPHVMGAMMEPALRIALDSLHNYNQKVASGAESAETTWSEHFRPTVLYSSAIDQPADHKAEAFLGHLQASMQQNLQESAMDDGSEESLQDIIKAGSRLASKGASAAAKYGLPILLDILKQSGGAEAFEDEPSSGPAAHLLAADPLAQRALVADAALTAVMKFPPQQLQEEGFFDFITEAIKVIAPIAMKFAPVVAGAINPTLGKVVSTVLKQESTFAGESANPESTTRGTTRPRLAVTPGLSAKRSLYSLRNGSAHGNERRNRSEHPGTNGSKRGPYSRLGSQLVY</sequence>
<dbReference type="InterPro" id="IPR001254">
    <property type="entry name" value="Trypsin_dom"/>
</dbReference>
<reference evidence="10 11" key="1">
    <citation type="journal article" date="2020" name="Genomics">
        <title>Complete, high-quality genomes from long-read metagenomic sequencing of two wolf lichen thalli reveals enigmatic genome architecture.</title>
        <authorList>
            <person name="McKenzie S.K."/>
            <person name="Walston R.F."/>
            <person name="Allen J.L."/>
        </authorList>
    </citation>
    <scope>NUCLEOTIDE SEQUENCE [LARGE SCALE GENOMIC DNA]</scope>
    <source>
        <strain evidence="10">WasteWater2</strain>
    </source>
</reference>
<dbReference type="PROSITE" id="PS00134">
    <property type="entry name" value="TRYPSIN_HIS"/>
    <property type="match status" value="1"/>
</dbReference>
<comment type="similarity">
    <text evidence="2 7">Belongs to the peptidase S1B family.</text>
</comment>
<feature type="region of interest" description="Disordered" evidence="8">
    <location>
        <begin position="748"/>
        <end position="819"/>
    </location>
</feature>
<dbReference type="GO" id="GO:0004252">
    <property type="term" value="F:serine-type endopeptidase activity"/>
    <property type="evidence" value="ECO:0007669"/>
    <property type="project" value="InterPro"/>
</dbReference>
<evidence type="ECO:0000256" key="2">
    <source>
        <dbReference type="ARBA" id="ARBA00008764"/>
    </source>
</evidence>
<dbReference type="EC" id="3.4.21.-" evidence="7"/>